<dbReference type="RefSeq" id="WP_255024968.1">
    <property type="nucleotide sequence ID" value="NZ_JANDHW010000001.1"/>
</dbReference>
<name>A0ABT1MCY0_9BACT</name>
<dbReference type="InterPro" id="IPR036291">
    <property type="entry name" value="NAD(P)-bd_dom_sf"/>
</dbReference>
<dbReference type="Pfam" id="PF01370">
    <property type="entry name" value="Epimerase"/>
    <property type="match status" value="1"/>
</dbReference>
<dbReference type="SUPFAM" id="SSF51735">
    <property type="entry name" value="NAD(P)-binding Rossmann-fold domains"/>
    <property type="match status" value="1"/>
</dbReference>
<accession>A0ABT1MCY0</accession>
<dbReference type="EMBL" id="JANDHW010000001">
    <property type="protein sequence ID" value="MCP9610492.1"/>
    <property type="molecule type" value="Genomic_DNA"/>
</dbReference>
<proteinExistence type="predicted"/>
<organism evidence="2 3">
    <name type="scientific">Coprobacter tertius</name>
    <dbReference type="NCBI Taxonomy" id="2944915"/>
    <lineage>
        <taxon>Bacteria</taxon>
        <taxon>Pseudomonadati</taxon>
        <taxon>Bacteroidota</taxon>
        <taxon>Bacteroidia</taxon>
        <taxon>Bacteroidales</taxon>
        <taxon>Barnesiellaceae</taxon>
        <taxon>Coprobacter</taxon>
    </lineage>
</organism>
<dbReference type="Proteomes" id="UP001205603">
    <property type="component" value="Unassembled WGS sequence"/>
</dbReference>
<evidence type="ECO:0000313" key="2">
    <source>
        <dbReference type="EMBL" id="MCP9610492.1"/>
    </source>
</evidence>
<dbReference type="InterPro" id="IPR001509">
    <property type="entry name" value="Epimerase_deHydtase"/>
</dbReference>
<dbReference type="PANTHER" id="PTHR43245:SF58">
    <property type="entry name" value="BLL5923 PROTEIN"/>
    <property type="match status" value="1"/>
</dbReference>
<reference evidence="2 3" key="1">
    <citation type="submission" date="2022-07" db="EMBL/GenBank/DDBJ databases">
        <title>Fecal culturing of patients with breast cancer.</title>
        <authorList>
            <person name="Teng N.M.Y."/>
            <person name="Kiu R."/>
            <person name="Evans R."/>
            <person name="Baker D.J."/>
            <person name="Zenner C."/>
            <person name="Robinson S.D."/>
            <person name="Hall L.J."/>
        </authorList>
    </citation>
    <scope>NUCLEOTIDE SEQUENCE [LARGE SCALE GENOMIC DNA]</scope>
    <source>
        <strain evidence="2 3">LH1063</strain>
    </source>
</reference>
<dbReference type="Gene3D" id="3.40.50.720">
    <property type="entry name" value="NAD(P)-binding Rossmann-like Domain"/>
    <property type="match status" value="1"/>
</dbReference>
<evidence type="ECO:0000313" key="3">
    <source>
        <dbReference type="Proteomes" id="UP001205603"/>
    </source>
</evidence>
<dbReference type="PANTHER" id="PTHR43245">
    <property type="entry name" value="BIFUNCTIONAL POLYMYXIN RESISTANCE PROTEIN ARNA"/>
    <property type="match status" value="1"/>
</dbReference>
<comment type="caution">
    <text evidence="2">The sequence shown here is derived from an EMBL/GenBank/DDBJ whole genome shotgun (WGS) entry which is preliminary data.</text>
</comment>
<gene>
    <name evidence="2" type="ORF">NMU02_00095</name>
</gene>
<evidence type="ECO:0000259" key="1">
    <source>
        <dbReference type="Pfam" id="PF01370"/>
    </source>
</evidence>
<feature type="domain" description="NAD-dependent epimerase/dehydratase" evidence="1">
    <location>
        <begin position="6"/>
        <end position="231"/>
    </location>
</feature>
<keyword evidence="3" id="KW-1185">Reference proteome</keyword>
<dbReference type="InterPro" id="IPR050177">
    <property type="entry name" value="Lipid_A_modif_metabolic_enz"/>
</dbReference>
<protein>
    <submittedName>
        <fullName evidence="2">NAD-dependent epimerase/dehydratase family protein</fullName>
    </submittedName>
</protein>
<sequence length="336" mass="38027">MKKHLLVAGAGGFIGGFIVEEALNRSFDTWAGIRKSTSREFLTDKRIRFIDLNYSDKDNLVEQLLLLKKSGLVWDYIIWNLGATKCLNNSDFDKINFGLLRNFVDALIEAGTVPRQFIMMSSLGAWGAGDEKNYTPICPEDIPNPETQYGKSKLKAEKYLRSLPGFPYVILRPTGVYGPREKDYLLMMKTIKAGFDFSVGYRKQFITFIYVKDLVKVMFLAIVKGVTQKAYFISDGSAYTSTQFRKYVAKALGKKIVIPVRLPLFVVKAVSCISGYLSSITGKAATLNTDKYRIMKQRNWICDISATVSELGFYPDYPLDKGVAETVNWYKENGWL</sequence>